<evidence type="ECO:0008006" key="3">
    <source>
        <dbReference type="Google" id="ProtNLM"/>
    </source>
</evidence>
<dbReference type="Gene3D" id="3.80.10.10">
    <property type="entry name" value="Ribonuclease Inhibitor"/>
    <property type="match status" value="1"/>
</dbReference>
<feature type="compositionally biased region" description="Basic residues" evidence="1">
    <location>
        <begin position="179"/>
        <end position="197"/>
    </location>
</feature>
<evidence type="ECO:0000313" key="2">
    <source>
        <dbReference type="EMBL" id="CAD1844886.1"/>
    </source>
</evidence>
<gene>
    <name evidence="2" type="ORF">CB5_LOCUS28097</name>
</gene>
<dbReference type="InterPro" id="IPR032675">
    <property type="entry name" value="LRR_dom_sf"/>
</dbReference>
<dbReference type="EMBL" id="LR862137">
    <property type="protein sequence ID" value="CAD1844886.1"/>
    <property type="molecule type" value="Genomic_DNA"/>
</dbReference>
<feature type="region of interest" description="Disordered" evidence="1">
    <location>
        <begin position="137"/>
        <end position="228"/>
    </location>
</feature>
<feature type="compositionally biased region" description="Low complexity" evidence="1">
    <location>
        <begin position="149"/>
        <end position="158"/>
    </location>
</feature>
<protein>
    <recommendedName>
        <fullName evidence="3">F-box domain-containing protein</fullName>
    </recommendedName>
</protein>
<reference evidence="2" key="1">
    <citation type="submission" date="2020-07" db="EMBL/GenBank/DDBJ databases">
        <authorList>
            <person name="Lin J."/>
        </authorList>
    </citation>
    <scope>NUCLEOTIDE SEQUENCE</scope>
</reference>
<evidence type="ECO:0000256" key="1">
    <source>
        <dbReference type="SAM" id="MobiDB-lite"/>
    </source>
</evidence>
<dbReference type="SUPFAM" id="SSF52047">
    <property type="entry name" value="RNI-like"/>
    <property type="match status" value="1"/>
</dbReference>
<accession>A0A6V7QQ33</accession>
<dbReference type="AlphaFoldDB" id="A0A6V7QQ33"/>
<sequence>MHHQRRHRLKSWPDLWFGDAPPKHVVVKMQHLGDQTLALDRPPAAPAAADLTARLSDELLLRILAALPDHLRGPSSLVSKRWLRLAGRLRRSLTLLEWRFLHRRLALRFPDLTDLDLVPASFSSSSASTSAAVLNRGPVSVPSSPTPTLPSATAASSPGRHRPWSRRCRAELPRSPQALRRRPNRLPVGPHRRRRWLPHSSGAGAPPMHRSRPPPHLRIQQPPDPPPCRLRRGFLRWARGHRHRPHHPRPWMQAPRQARARRVRGELRRDLRNRAVLRDARGAHDLRPPDGRRVARRALLLRKPQDAEAGGCRRIDTDPGPIEHLGSCAAIERLQMQRCQLRDRRSLHALFVVCEAAREIVFENCWGLDNEMFSSASICRRVKLLSLEGCSLLTTEGLESVILTWKDLQNLIVVSCNNIKNNEVSPALSSLFSDLKELKWRPDTKSLLAMSLAGTGMGKKGGRFFKRRIMPGQQRLKGKAEEDSSK</sequence>
<name>A0A6V7QQ33_ANACO</name>
<organism evidence="2">
    <name type="scientific">Ananas comosus var. bracteatus</name>
    <name type="common">red pineapple</name>
    <dbReference type="NCBI Taxonomy" id="296719"/>
    <lineage>
        <taxon>Eukaryota</taxon>
        <taxon>Viridiplantae</taxon>
        <taxon>Streptophyta</taxon>
        <taxon>Embryophyta</taxon>
        <taxon>Tracheophyta</taxon>
        <taxon>Spermatophyta</taxon>
        <taxon>Magnoliopsida</taxon>
        <taxon>Liliopsida</taxon>
        <taxon>Poales</taxon>
        <taxon>Bromeliaceae</taxon>
        <taxon>Bromelioideae</taxon>
        <taxon>Ananas</taxon>
    </lineage>
</organism>
<proteinExistence type="predicted"/>